<protein>
    <submittedName>
        <fullName evidence="2">Uncharacterized protein</fullName>
    </submittedName>
</protein>
<sequence>MQCPYSNLPVFLPPRPRRVRDGPANRDRRHRAQTPAEKKYTYRENKINGSLVQAGEGGGPEGEDLKVEAGRIDRPFLSLNDAQFAAGQWVPAELIASSSSDSFVKIIRLA</sequence>
<reference evidence="2 3" key="1">
    <citation type="submission" date="2019-05" db="EMBL/GenBank/DDBJ databases">
        <title>Another draft genome of Portunus trituberculatus and its Hox gene families provides insights of decapod evolution.</title>
        <authorList>
            <person name="Jeong J.-H."/>
            <person name="Song I."/>
            <person name="Kim S."/>
            <person name="Choi T."/>
            <person name="Kim D."/>
            <person name="Ryu S."/>
            <person name="Kim W."/>
        </authorList>
    </citation>
    <scope>NUCLEOTIDE SEQUENCE [LARGE SCALE GENOMIC DNA]</scope>
    <source>
        <tissue evidence="2">Muscle</tissue>
    </source>
</reference>
<evidence type="ECO:0000313" key="2">
    <source>
        <dbReference type="EMBL" id="MPC73008.1"/>
    </source>
</evidence>
<organism evidence="2 3">
    <name type="scientific">Portunus trituberculatus</name>
    <name type="common">Swimming crab</name>
    <name type="synonym">Neptunus trituberculatus</name>
    <dbReference type="NCBI Taxonomy" id="210409"/>
    <lineage>
        <taxon>Eukaryota</taxon>
        <taxon>Metazoa</taxon>
        <taxon>Ecdysozoa</taxon>
        <taxon>Arthropoda</taxon>
        <taxon>Crustacea</taxon>
        <taxon>Multicrustacea</taxon>
        <taxon>Malacostraca</taxon>
        <taxon>Eumalacostraca</taxon>
        <taxon>Eucarida</taxon>
        <taxon>Decapoda</taxon>
        <taxon>Pleocyemata</taxon>
        <taxon>Brachyura</taxon>
        <taxon>Eubrachyura</taxon>
        <taxon>Portunoidea</taxon>
        <taxon>Portunidae</taxon>
        <taxon>Portuninae</taxon>
        <taxon>Portunus</taxon>
    </lineage>
</organism>
<name>A0A5B7HWD7_PORTR</name>
<evidence type="ECO:0000313" key="3">
    <source>
        <dbReference type="Proteomes" id="UP000324222"/>
    </source>
</evidence>
<gene>
    <name evidence="2" type="ORF">E2C01_067324</name>
</gene>
<accession>A0A5B7HWD7</accession>
<comment type="caution">
    <text evidence="2">The sequence shown here is derived from an EMBL/GenBank/DDBJ whole genome shotgun (WGS) entry which is preliminary data.</text>
</comment>
<feature type="region of interest" description="Disordered" evidence="1">
    <location>
        <begin position="1"/>
        <end position="64"/>
    </location>
</feature>
<dbReference type="Proteomes" id="UP000324222">
    <property type="component" value="Unassembled WGS sequence"/>
</dbReference>
<evidence type="ECO:0000256" key="1">
    <source>
        <dbReference type="SAM" id="MobiDB-lite"/>
    </source>
</evidence>
<keyword evidence="3" id="KW-1185">Reference proteome</keyword>
<feature type="compositionally biased region" description="Basic and acidic residues" evidence="1">
    <location>
        <begin position="36"/>
        <end position="46"/>
    </location>
</feature>
<dbReference type="EMBL" id="VSRR010035884">
    <property type="protein sequence ID" value="MPC73008.1"/>
    <property type="molecule type" value="Genomic_DNA"/>
</dbReference>
<proteinExistence type="predicted"/>
<dbReference type="AlphaFoldDB" id="A0A5B7HWD7"/>